<accession>A0A4R2EA63</accession>
<evidence type="ECO:0000256" key="1">
    <source>
        <dbReference type="SAM" id="SignalP"/>
    </source>
</evidence>
<keyword evidence="1" id="KW-0732">Signal</keyword>
<reference evidence="2 3" key="1">
    <citation type="submission" date="2019-03" db="EMBL/GenBank/DDBJ databases">
        <title>Genomic Encyclopedia of Archaeal and Bacterial Type Strains, Phase II (KMG-II): from individual species to whole genera.</title>
        <authorList>
            <person name="Goeker M."/>
        </authorList>
    </citation>
    <scope>NUCLEOTIDE SEQUENCE [LARGE SCALE GENOMIC DNA]</scope>
    <source>
        <strain evidence="2 3">RL-C</strain>
    </source>
</reference>
<dbReference type="Proteomes" id="UP000294830">
    <property type="component" value="Unassembled WGS sequence"/>
</dbReference>
<evidence type="ECO:0008006" key="4">
    <source>
        <dbReference type="Google" id="ProtNLM"/>
    </source>
</evidence>
<name>A0A4R2EA63_9BACT</name>
<feature type="chain" id="PRO_5020837389" description="Outer membrane protein with beta-barrel domain" evidence="1">
    <location>
        <begin position="21"/>
        <end position="96"/>
    </location>
</feature>
<feature type="signal peptide" evidence="1">
    <location>
        <begin position="1"/>
        <end position="20"/>
    </location>
</feature>
<organism evidence="2 3">
    <name type="scientific">Acetobacteroides hydrogenigenes</name>
    <dbReference type="NCBI Taxonomy" id="979970"/>
    <lineage>
        <taxon>Bacteria</taxon>
        <taxon>Pseudomonadati</taxon>
        <taxon>Bacteroidota</taxon>
        <taxon>Bacteroidia</taxon>
        <taxon>Bacteroidales</taxon>
        <taxon>Rikenellaceae</taxon>
        <taxon>Acetobacteroides</taxon>
    </lineage>
</organism>
<evidence type="ECO:0000313" key="3">
    <source>
        <dbReference type="Proteomes" id="UP000294830"/>
    </source>
</evidence>
<sequence length="96" mass="10681">MKRILILMSLVLSIAFSAQSQEKTQSREVGLFFHNLDAFGFRYKTGGENCKIRFTALFLSAGKQEITVKDSDLEPGGKKTGFGLGVGLELPVRYYD</sequence>
<dbReference type="AlphaFoldDB" id="A0A4R2EA63"/>
<dbReference type="RefSeq" id="WP_131840001.1">
    <property type="nucleotide sequence ID" value="NZ_SLWB01000014.1"/>
</dbReference>
<dbReference type="EMBL" id="SLWB01000014">
    <property type="protein sequence ID" value="TCN63846.1"/>
    <property type="molecule type" value="Genomic_DNA"/>
</dbReference>
<dbReference type="OrthoDB" id="1122795at2"/>
<evidence type="ECO:0000313" key="2">
    <source>
        <dbReference type="EMBL" id="TCN63846.1"/>
    </source>
</evidence>
<proteinExistence type="predicted"/>
<protein>
    <recommendedName>
        <fullName evidence="4">Outer membrane protein with beta-barrel domain</fullName>
    </recommendedName>
</protein>
<comment type="caution">
    <text evidence="2">The sequence shown here is derived from an EMBL/GenBank/DDBJ whole genome shotgun (WGS) entry which is preliminary data.</text>
</comment>
<keyword evidence="3" id="KW-1185">Reference proteome</keyword>
<gene>
    <name evidence="2" type="ORF">CLV25_1141</name>
</gene>